<dbReference type="Pfam" id="PF16655">
    <property type="entry name" value="PhoD_N"/>
    <property type="match status" value="1"/>
</dbReference>
<protein>
    <submittedName>
        <fullName evidence="3">Alkaline phosphatase D</fullName>
    </submittedName>
</protein>
<dbReference type="SUPFAM" id="SSF56300">
    <property type="entry name" value="Metallo-dependent phosphatases"/>
    <property type="match status" value="1"/>
</dbReference>
<name>A0A212QRJ4_9PROT</name>
<dbReference type="Gene3D" id="2.60.40.380">
    <property type="entry name" value="Purple acid phosphatase-like, N-terminal"/>
    <property type="match status" value="1"/>
</dbReference>
<dbReference type="RefSeq" id="WP_207761942.1">
    <property type="nucleotide sequence ID" value="NZ_FYEH01000003.1"/>
</dbReference>
<dbReference type="EMBL" id="FYEH01000003">
    <property type="protein sequence ID" value="SNB62208.1"/>
    <property type="molecule type" value="Genomic_DNA"/>
</dbReference>
<evidence type="ECO:0000313" key="4">
    <source>
        <dbReference type="Proteomes" id="UP000197065"/>
    </source>
</evidence>
<dbReference type="AlphaFoldDB" id="A0A212QRJ4"/>
<dbReference type="InterPro" id="IPR038607">
    <property type="entry name" value="PhoD-like_sf"/>
</dbReference>
<proteinExistence type="predicted"/>
<feature type="domain" description="Phospholipase D N-terminal" evidence="2">
    <location>
        <begin position="63"/>
        <end position="153"/>
    </location>
</feature>
<accession>A0A212QRJ4</accession>
<dbReference type="InterPro" id="IPR006311">
    <property type="entry name" value="TAT_signal"/>
</dbReference>
<dbReference type="InterPro" id="IPR032093">
    <property type="entry name" value="PhoD_N"/>
</dbReference>
<evidence type="ECO:0000313" key="3">
    <source>
        <dbReference type="EMBL" id="SNB62208.1"/>
    </source>
</evidence>
<dbReference type="InterPro" id="IPR052900">
    <property type="entry name" value="Phospholipid_Metab_Enz"/>
</dbReference>
<dbReference type="Gene3D" id="3.60.21.70">
    <property type="entry name" value="PhoD-like phosphatase"/>
    <property type="match status" value="1"/>
</dbReference>
<dbReference type="PANTHER" id="PTHR43606:SF1">
    <property type="entry name" value="PHOD-LIKE PHOSPHATASE METALLOPHOSPHATASE DOMAIN-CONTAINING PROTEIN"/>
    <property type="match status" value="1"/>
</dbReference>
<dbReference type="PANTHER" id="PTHR43606">
    <property type="entry name" value="PHOSPHATASE, PUTATIVE (AFU_ORTHOLOGUE AFUA_6G08710)-RELATED"/>
    <property type="match status" value="1"/>
</dbReference>
<keyword evidence="4" id="KW-1185">Reference proteome</keyword>
<gene>
    <name evidence="3" type="ORF">SAMN07250955_10364</name>
</gene>
<reference evidence="3 4" key="1">
    <citation type="submission" date="2017-06" db="EMBL/GenBank/DDBJ databases">
        <authorList>
            <person name="Kim H.J."/>
            <person name="Triplett B.A."/>
        </authorList>
    </citation>
    <scope>NUCLEOTIDE SEQUENCE [LARGE SCALE GENOMIC DNA]</scope>
    <source>
        <strain evidence="3 4">B29T1</strain>
    </source>
</reference>
<dbReference type="InterPro" id="IPR029052">
    <property type="entry name" value="Metallo-depent_PP-like"/>
</dbReference>
<feature type="domain" description="PhoD-like phosphatase metallophosphatase" evidence="1">
    <location>
        <begin position="169"/>
        <end position="527"/>
    </location>
</feature>
<dbReference type="Pfam" id="PF09423">
    <property type="entry name" value="PhoD"/>
    <property type="match status" value="1"/>
</dbReference>
<dbReference type="PROSITE" id="PS51318">
    <property type="entry name" value="TAT"/>
    <property type="match status" value="1"/>
</dbReference>
<organism evidence="3 4">
    <name type="scientific">Arboricoccus pini</name>
    <dbReference type="NCBI Taxonomy" id="1963835"/>
    <lineage>
        <taxon>Bacteria</taxon>
        <taxon>Pseudomonadati</taxon>
        <taxon>Pseudomonadota</taxon>
        <taxon>Alphaproteobacteria</taxon>
        <taxon>Geminicoccales</taxon>
        <taxon>Geminicoccaceae</taxon>
        <taxon>Arboricoccus</taxon>
    </lineage>
</organism>
<evidence type="ECO:0000259" key="2">
    <source>
        <dbReference type="Pfam" id="PF16655"/>
    </source>
</evidence>
<evidence type="ECO:0000259" key="1">
    <source>
        <dbReference type="Pfam" id="PF09423"/>
    </source>
</evidence>
<dbReference type="InterPro" id="IPR018946">
    <property type="entry name" value="PhoD-like_MPP"/>
</dbReference>
<sequence>MPKLHFPASASGPAFSRRSLIRGSAVMGTALAMGQPLKAMAAGTVAAPAIVTSDSMRPQLPSGVQAGDVLGDRAMLWARSDRPARMSVRWSTVESMKNARELPFLNVLADTDFSGKIDVDGLPAGQTIFYEVTFTDFADLKTNSVPVKGSFKTPPAGRRDIKFTWSGDMVGQGWGINPEMGGIKIYKTMLEADPDFFIHSGDTIYADGPLAAEVRLPDGTIWKNIVTEAKSKAAENLAEYRGAHAYNLLDENVRAFNARTASFIQWDDHEVTNNWFWEKRLDTNKLYRNETRVSVLAPQAMNAFFDYYPVRRHPLDPQRIYQNFAYGPSLEVMRIDMRPYRGRNDTDGLQTEMSPETRCLGEAQIRWLKQRLLASNATWKVIACDMPIGLCVWDDAVNSKGTEAWANGDNGAPKGRELEVADILRFIRDNQIRNTVWLTADVHYTAAHYYDPDKAAFQDFLPFWEFVSGPLNAGTFGPNQLDNTFGPQVVYMKAPPPGQQSLSPAAGMQFFGEVTIDGESEVMTVRLKDLNGATLFTKELEPSV</sequence>
<dbReference type="Proteomes" id="UP000197065">
    <property type="component" value="Unassembled WGS sequence"/>
</dbReference>